<gene>
    <name evidence="2" type="ORF">RMSM_07019</name>
</gene>
<evidence type="ECO:0000313" key="3">
    <source>
        <dbReference type="Proteomes" id="UP000011991"/>
    </source>
</evidence>
<name>M5R984_9BACT</name>
<sequence>MNENMMNDNALQQIQSNGFVVIENAIELATVQSLCAQCEQAFLAESDVQRARSSRGHVYAARNLLDVVPEIQTFWRTGKPLQLLRSVLGDRFGLVRVLFFDKPPDRTWTLPWHKDTAIAVADNSRRSSLFSRPTQKSGVPHVVAGDDVLHQMLTLRFHLDDVTDENGPLRVIPGSHVSSTSEGEGSEAAVTIHAAAGDLLAMRPLITHSSGSSKPGTKRHRRILHLEFAADVNLPDGYQWHDFVAASMHVDTRDPSDFAP</sequence>
<organism evidence="2 3">
    <name type="scientific">Rhodopirellula maiorica SM1</name>
    <dbReference type="NCBI Taxonomy" id="1265738"/>
    <lineage>
        <taxon>Bacteria</taxon>
        <taxon>Pseudomonadati</taxon>
        <taxon>Planctomycetota</taxon>
        <taxon>Planctomycetia</taxon>
        <taxon>Pirellulales</taxon>
        <taxon>Pirellulaceae</taxon>
        <taxon>Novipirellula</taxon>
    </lineage>
</organism>
<dbReference type="EMBL" id="ANOG01001003">
    <property type="protein sequence ID" value="EMI16058.1"/>
    <property type="molecule type" value="Genomic_DNA"/>
</dbReference>
<reference evidence="2 3" key="1">
    <citation type="journal article" date="2013" name="Mar. Genomics">
        <title>Expression of sulfatases in Rhodopirellula baltica and the diversity of sulfatases in the genus Rhodopirellula.</title>
        <authorList>
            <person name="Wegner C.E."/>
            <person name="Richter-Heitmann T."/>
            <person name="Klindworth A."/>
            <person name="Klockow C."/>
            <person name="Richter M."/>
            <person name="Achstetter T."/>
            <person name="Glockner F.O."/>
            <person name="Harder J."/>
        </authorList>
    </citation>
    <scope>NUCLEOTIDE SEQUENCE [LARGE SCALE GENOMIC DNA]</scope>
    <source>
        <strain evidence="2 3">SM1</strain>
    </source>
</reference>
<comment type="caution">
    <text evidence="2">The sequence shown here is derived from an EMBL/GenBank/DDBJ whole genome shotgun (WGS) entry which is preliminary data.</text>
</comment>
<dbReference type="PANTHER" id="PTHR20883:SF48">
    <property type="entry name" value="ECTOINE DIOXYGENASE"/>
    <property type="match status" value="1"/>
</dbReference>
<dbReference type="AlphaFoldDB" id="M5R984"/>
<accession>M5R984</accession>
<dbReference type="PANTHER" id="PTHR20883">
    <property type="entry name" value="PHYTANOYL-COA DIOXYGENASE DOMAIN CONTAINING 1"/>
    <property type="match status" value="1"/>
</dbReference>
<dbReference type="PATRIC" id="fig|1265738.3.peg.7001"/>
<dbReference type="SUPFAM" id="SSF51197">
    <property type="entry name" value="Clavaminate synthase-like"/>
    <property type="match status" value="1"/>
</dbReference>
<evidence type="ECO:0000313" key="2">
    <source>
        <dbReference type="EMBL" id="EMI16058.1"/>
    </source>
</evidence>
<dbReference type="GO" id="GO:0016706">
    <property type="term" value="F:2-oxoglutarate-dependent dioxygenase activity"/>
    <property type="evidence" value="ECO:0007669"/>
    <property type="project" value="UniProtKB-ARBA"/>
</dbReference>
<comment type="cofactor">
    <cofactor evidence="1">
        <name>Fe(2+)</name>
        <dbReference type="ChEBI" id="CHEBI:29033"/>
    </cofactor>
</comment>
<dbReference type="InterPro" id="IPR008775">
    <property type="entry name" value="Phytyl_CoA_dOase-like"/>
</dbReference>
<evidence type="ECO:0000256" key="1">
    <source>
        <dbReference type="ARBA" id="ARBA00001954"/>
    </source>
</evidence>
<proteinExistence type="predicted"/>
<keyword evidence="2" id="KW-0223">Dioxygenase</keyword>
<dbReference type="Proteomes" id="UP000011991">
    <property type="component" value="Unassembled WGS sequence"/>
</dbReference>
<dbReference type="Gene3D" id="2.60.120.620">
    <property type="entry name" value="q2cbj1_9rhob like domain"/>
    <property type="match status" value="1"/>
</dbReference>
<protein>
    <submittedName>
        <fullName evidence="2">Phytanoyl-CoA dioxygenase</fullName>
    </submittedName>
</protein>
<dbReference type="GO" id="GO:0005506">
    <property type="term" value="F:iron ion binding"/>
    <property type="evidence" value="ECO:0007669"/>
    <property type="project" value="UniProtKB-ARBA"/>
</dbReference>
<keyword evidence="3" id="KW-1185">Reference proteome</keyword>
<dbReference type="Pfam" id="PF05721">
    <property type="entry name" value="PhyH"/>
    <property type="match status" value="1"/>
</dbReference>
<keyword evidence="2" id="KW-0560">Oxidoreductase</keyword>